<dbReference type="GO" id="GO:0016020">
    <property type="term" value="C:membrane"/>
    <property type="evidence" value="ECO:0007669"/>
    <property type="project" value="UniProtKB-SubCell"/>
</dbReference>
<feature type="transmembrane region" description="Helical" evidence="5">
    <location>
        <begin position="93"/>
        <end position="113"/>
    </location>
</feature>
<feature type="transmembrane region" description="Helical" evidence="5">
    <location>
        <begin position="165"/>
        <end position="183"/>
    </location>
</feature>
<evidence type="ECO:0000256" key="5">
    <source>
        <dbReference type="SAM" id="Phobius"/>
    </source>
</evidence>
<feature type="transmembrane region" description="Helical" evidence="5">
    <location>
        <begin position="21"/>
        <end position="54"/>
    </location>
</feature>
<evidence type="ECO:0000256" key="2">
    <source>
        <dbReference type="ARBA" id="ARBA00022692"/>
    </source>
</evidence>
<evidence type="ECO:0000256" key="4">
    <source>
        <dbReference type="ARBA" id="ARBA00023136"/>
    </source>
</evidence>
<dbReference type="STRING" id="1120964.GCA_001313265_04758"/>
<evidence type="ECO:0000256" key="3">
    <source>
        <dbReference type="ARBA" id="ARBA00022989"/>
    </source>
</evidence>
<dbReference type="Pfam" id="PF04932">
    <property type="entry name" value="Wzy_C"/>
    <property type="match status" value="1"/>
</dbReference>
<dbReference type="PANTHER" id="PTHR37422:SF13">
    <property type="entry name" value="LIPOPOLYSACCHARIDE BIOSYNTHESIS PROTEIN PA4999-RELATED"/>
    <property type="match status" value="1"/>
</dbReference>
<feature type="transmembrane region" description="Helical" evidence="5">
    <location>
        <begin position="382"/>
        <end position="401"/>
    </location>
</feature>
<feature type="transmembrane region" description="Helical" evidence="5">
    <location>
        <begin position="323"/>
        <end position="347"/>
    </location>
</feature>
<keyword evidence="8" id="KW-1185">Reference proteome</keyword>
<dbReference type="InterPro" id="IPR051533">
    <property type="entry name" value="WaaL-like"/>
</dbReference>
<feature type="transmembrane region" description="Helical" evidence="5">
    <location>
        <begin position="119"/>
        <end position="144"/>
    </location>
</feature>
<evidence type="ECO:0000313" key="7">
    <source>
        <dbReference type="EMBL" id="SEF48191.1"/>
    </source>
</evidence>
<feature type="transmembrane region" description="Helical" evidence="5">
    <location>
        <begin position="236"/>
        <end position="254"/>
    </location>
</feature>
<keyword evidence="3 5" id="KW-1133">Transmembrane helix</keyword>
<dbReference type="EMBL" id="FNVR01000001">
    <property type="protein sequence ID" value="SEF48191.1"/>
    <property type="molecule type" value="Genomic_DNA"/>
</dbReference>
<feature type="transmembrane region" description="Helical" evidence="5">
    <location>
        <begin position="195"/>
        <end position="224"/>
    </location>
</feature>
<reference evidence="8" key="1">
    <citation type="submission" date="2016-10" db="EMBL/GenBank/DDBJ databases">
        <authorList>
            <person name="Varghese N."/>
            <person name="Submissions S."/>
        </authorList>
    </citation>
    <scope>NUCLEOTIDE SEQUENCE [LARGE SCALE GENOMIC DNA]</scope>
    <source>
        <strain evidence="8">DSM 17298</strain>
    </source>
</reference>
<dbReference type="PANTHER" id="PTHR37422">
    <property type="entry name" value="TEICHURONIC ACID BIOSYNTHESIS PROTEIN TUAE"/>
    <property type="match status" value="1"/>
</dbReference>
<organism evidence="7 8">
    <name type="scientific">Algoriphagus boritolerans DSM 17298 = JCM 18970</name>
    <dbReference type="NCBI Taxonomy" id="1120964"/>
    <lineage>
        <taxon>Bacteria</taxon>
        <taxon>Pseudomonadati</taxon>
        <taxon>Bacteroidota</taxon>
        <taxon>Cytophagia</taxon>
        <taxon>Cytophagales</taxon>
        <taxon>Cyclobacteriaceae</taxon>
        <taxon>Algoriphagus</taxon>
    </lineage>
</organism>
<dbReference type="InterPro" id="IPR007016">
    <property type="entry name" value="O-antigen_ligase-rel_domated"/>
</dbReference>
<dbReference type="AlphaFoldDB" id="A0A1H5SEC4"/>
<sequence length="408" mass="46673">MFINKLNKTSINIILKTLSYFLALIVILGSSSFGISFGSFFYISILFIFSFLILIIQKEIFIYNLNIFFLVIASVLSLLLNDVPSYFSSYQRLLFFVIILFIIGPLCISQTLQNFRQRLFVILNNFNILFCSFSFLGLISGLYVGLTTRNGLDRPDFTGFYNHSMILGPASSIALLTCLYYFYESGNKIKKIFLIILICLCAMSAITAGSRAALVGLLIGLLFFYYKKYKGRMTRFIKTLSFVVFLLIISFPIWEDNTKFLMNKFNRAEDSNDPFDSRSDKWNLRLTEFQTSPIFGIGFASVSVIDQTSLEKLKGIIEPGSSWLSVLSMTGILGFVPIFIFFTSHFTFLFRLKTSGENIASYLGSLFLLFTLHMLFEGYIFASGAFLFFYLWLFLGILEGYRRQKNLS</sequence>
<accession>A0A1H5SEC4</accession>
<keyword evidence="4 5" id="KW-0472">Membrane</keyword>
<dbReference type="Proteomes" id="UP000236736">
    <property type="component" value="Unassembled WGS sequence"/>
</dbReference>
<keyword evidence="2 5" id="KW-0812">Transmembrane</keyword>
<gene>
    <name evidence="7" type="ORF">SAMN03080598_00384</name>
</gene>
<name>A0A1H5SEC4_9BACT</name>
<evidence type="ECO:0000256" key="1">
    <source>
        <dbReference type="ARBA" id="ARBA00004141"/>
    </source>
</evidence>
<evidence type="ECO:0000313" key="8">
    <source>
        <dbReference type="Proteomes" id="UP000236736"/>
    </source>
</evidence>
<feature type="domain" description="O-antigen ligase-related" evidence="6">
    <location>
        <begin position="198"/>
        <end position="337"/>
    </location>
</feature>
<protein>
    <submittedName>
        <fullName evidence="7">Oligosaccharide repeat unit polymerase</fullName>
    </submittedName>
</protein>
<proteinExistence type="predicted"/>
<feature type="transmembrane region" description="Helical" evidence="5">
    <location>
        <begin position="60"/>
        <end position="81"/>
    </location>
</feature>
<comment type="subcellular location">
    <subcellularLocation>
        <location evidence="1">Membrane</location>
        <topology evidence="1">Multi-pass membrane protein</topology>
    </subcellularLocation>
</comment>
<evidence type="ECO:0000259" key="6">
    <source>
        <dbReference type="Pfam" id="PF04932"/>
    </source>
</evidence>